<dbReference type="AlphaFoldDB" id="A0A830GWN8"/>
<accession>A0A830GWN8</accession>
<reference evidence="1" key="2">
    <citation type="submission" date="2020-09" db="EMBL/GenBank/DDBJ databases">
        <authorList>
            <person name="Sun Q."/>
            <person name="Ohkuma M."/>
        </authorList>
    </citation>
    <scope>NUCLEOTIDE SEQUENCE</scope>
    <source>
        <strain evidence="1">JCM 10088</strain>
    </source>
</reference>
<keyword evidence="2" id="KW-1185">Reference proteome</keyword>
<dbReference type="Proteomes" id="UP000610960">
    <property type="component" value="Unassembled WGS sequence"/>
</dbReference>
<reference evidence="1" key="1">
    <citation type="journal article" date="2014" name="Int. J. Syst. Evol. Microbiol.">
        <title>Complete genome sequence of Corynebacterium casei LMG S-19264T (=DSM 44701T), isolated from a smear-ripened cheese.</title>
        <authorList>
            <consortium name="US DOE Joint Genome Institute (JGI-PGF)"/>
            <person name="Walter F."/>
            <person name="Albersmeier A."/>
            <person name="Kalinowski J."/>
            <person name="Ruckert C."/>
        </authorList>
    </citation>
    <scope>NUCLEOTIDE SEQUENCE</scope>
    <source>
        <strain evidence="1">JCM 10088</strain>
    </source>
</reference>
<evidence type="ECO:0000313" key="1">
    <source>
        <dbReference type="EMBL" id="GGP21930.1"/>
    </source>
</evidence>
<comment type="caution">
    <text evidence="1">The sequence shown here is derived from an EMBL/GenBank/DDBJ whole genome shotgun (WGS) entry which is preliminary data.</text>
</comment>
<gene>
    <name evidence="1" type="ORF">GCM10007981_15740</name>
</gene>
<name>A0A830GWN8_9CREN</name>
<protein>
    <submittedName>
        <fullName evidence="1">Uncharacterized protein</fullName>
    </submittedName>
</protein>
<organism evidence="1 2">
    <name type="scientific">Thermocladium modestius</name>
    <dbReference type="NCBI Taxonomy" id="62609"/>
    <lineage>
        <taxon>Archaea</taxon>
        <taxon>Thermoproteota</taxon>
        <taxon>Thermoprotei</taxon>
        <taxon>Thermoproteales</taxon>
        <taxon>Thermoproteaceae</taxon>
        <taxon>Thermocladium</taxon>
    </lineage>
</organism>
<dbReference type="EMBL" id="BMNL01000003">
    <property type="protein sequence ID" value="GGP21930.1"/>
    <property type="molecule type" value="Genomic_DNA"/>
</dbReference>
<sequence>MIETPLSISIDEFDRVMLMDDGDCKTYSIGYSKLGKRKFMVVTLTKCFDEGGSIKIYTITAKDPRHAYSKLAKLMSREAESSFHKS</sequence>
<proteinExistence type="predicted"/>
<evidence type="ECO:0000313" key="2">
    <source>
        <dbReference type="Proteomes" id="UP000610960"/>
    </source>
</evidence>